<dbReference type="Proteomes" id="UP000317169">
    <property type="component" value="Unassembled WGS sequence"/>
</dbReference>
<evidence type="ECO:0000313" key="11">
    <source>
        <dbReference type="Proteomes" id="UP000317169"/>
    </source>
</evidence>
<evidence type="ECO:0000256" key="1">
    <source>
        <dbReference type="ARBA" id="ARBA00004733"/>
    </source>
</evidence>
<evidence type="ECO:0000256" key="6">
    <source>
        <dbReference type="ARBA" id="ARBA00023239"/>
    </source>
</evidence>
<dbReference type="EMBL" id="VIAR01000009">
    <property type="protein sequence ID" value="TQD37659.1"/>
    <property type="molecule type" value="Genomic_DNA"/>
</dbReference>
<comment type="caution">
    <text evidence="10">The sequence shown here is derived from an EMBL/GenBank/DDBJ whole genome shotgun (WGS) entry which is preliminary data.</text>
</comment>
<dbReference type="GO" id="GO:0004834">
    <property type="term" value="F:tryptophan synthase activity"/>
    <property type="evidence" value="ECO:0007669"/>
    <property type="project" value="UniProtKB-UniRule"/>
</dbReference>
<comment type="subunit">
    <text evidence="2 8">Tetramer of two alpha and two beta chains.</text>
</comment>
<dbReference type="PANTHER" id="PTHR43406">
    <property type="entry name" value="TRYPTOPHAN SYNTHASE, ALPHA CHAIN"/>
    <property type="match status" value="1"/>
</dbReference>
<dbReference type="InterPro" id="IPR018204">
    <property type="entry name" value="Trp_synthase_alpha_AS"/>
</dbReference>
<dbReference type="OrthoDB" id="9804578at2"/>
<keyword evidence="4 8" id="KW-0822">Tryptophan biosynthesis</keyword>
<accession>A0A507ZKC0</accession>
<evidence type="ECO:0000256" key="9">
    <source>
        <dbReference type="RuleBase" id="RU003662"/>
    </source>
</evidence>
<evidence type="ECO:0000256" key="5">
    <source>
        <dbReference type="ARBA" id="ARBA00023141"/>
    </source>
</evidence>
<gene>
    <name evidence="8" type="primary">trpA</name>
    <name evidence="10" type="ORF">FKR84_09305</name>
</gene>
<evidence type="ECO:0000256" key="3">
    <source>
        <dbReference type="ARBA" id="ARBA00022605"/>
    </source>
</evidence>
<dbReference type="HAMAP" id="MF_00131">
    <property type="entry name" value="Trp_synth_alpha"/>
    <property type="match status" value="1"/>
</dbReference>
<evidence type="ECO:0000313" key="10">
    <source>
        <dbReference type="EMBL" id="TQD37659.1"/>
    </source>
</evidence>
<dbReference type="GO" id="GO:0005829">
    <property type="term" value="C:cytosol"/>
    <property type="evidence" value="ECO:0007669"/>
    <property type="project" value="TreeGrafter"/>
</dbReference>
<dbReference type="AlphaFoldDB" id="A0A507ZKC0"/>
<name>A0A507ZKC0_9FLAO</name>
<sequence>MTLQELFNDKKEALLNIYFTAGFPKLNSMPQILSALEEAGVDMVEIGLPYSDPLSDGPTIQESSSIAIKNGITTDLIFQQLEKSTAKIPKIMMGYFNAVLQYGIEEFCEKCKKAGVAGVILPDLPINIYQEKYRTIFEQYGLSVIFLVTPETSEERIRYIDKCSTSFIYAVSSSSTTGKETGIQAAKDYLSRLQTMNLKNPLMVGFNISTKKDFDFAASYTAGGIIGSAFIKHIKNSDNLIEDTKTFVQSIRPKK</sequence>
<dbReference type="RefSeq" id="WP_141422034.1">
    <property type="nucleotide sequence ID" value="NZ_VIAR01000009.1"/>
</dbReference>
<comment type="catalytic activity">
    <reaction evidence="7 8">
        <text>(1S,2R)-1-C-(indol-3-yl)glycerol 3-phosphate + L-serine = D-glyceraldehyde 3-phosphate + L-tryptophan + H2O</text>
        <dbReference type="Rhea" id="RHEA:10532"/>
        <dbReference type="ChEBI" id="CHEBI:15377"/>
        <dbReference type="ChEBI" id="CHEBI:33384"/>
        <dbReference type="ChEBI" id="CHEBI:57912"/>
        <dbReference type="ChEBI" id="CHEBI:58866"/>
        <dbReference type="ChEBI" id="CHEBI:59776"/>
        <dbReference type="EC" id="4.2.1.20"/>
    </reaction>
</comment>
<evidence type="ECO:0000256" key="2">
    <source>
        <dbReference type="ARBA" id="ARBA00011270"/>
    </source>
</evidence>
<keyword evidence="11" id="KW-1185">Reference proteome</keyword>
<feature type="active site" description="Proton acceptor" evidence="8">
    <location>
        <position position="56"/>
    </location>
</feature>
<evidence type="ECO:0000256" key="7">
    <source>
        <dbReference type="ARBA" id="ARBA00049047"/>
    </source>
</evidence>
<keyword evidence="6 8" id="KW-0456">Lyase</keyword>
<proteinExistence type="inferred from homology"/>
<dbReference type="Pfam" id="PF00290">
    <property type="entry name" value="Trp_syntA"/>
    <property type="match status" value="1"/>
</dbReference>
<reference evidence="10 11" key="1">
    <citation type="submission" date="2019-06" db="EMBL/GenBank/DDBJ databases">
        <title>Flavibacter putida gen. nov., sp. nov., a novel marine bacterium of the family Flavobacteriaceae isolated from coastal seawater.</title>
        <authorList>
            <person name="Feng X."/>
        </authorList>
    </citation>
    <scope>NUCLEOTIDE SEQUENCE [LARGE SCALE GENOMIC DNA]</scope>
    <source>
        <strain evidence="10 11">PLHSN227</strain>
    </source>
</reference>
<dbReference type="InterPro" id="IPR011060">
    <property type="entry name" value="RibuloseP-bd_barrel"/>
</dbReference>
<dbReference type="Gene3D" id="3.20.20.70">
    <property type="entry name" value="Aldolase class I"/>
    <property type="match status" value="1"/>
</dbReference>
<comment type="pathway">
    <text evidence="1 8">Amino-acid biosynthesis; L-tryptophan biosynthesis; L-tryptophan from chorismate: step 5/5.</text>
</comment>
<dbReference type="SUPFAM" id="SSF51366">
    <property type="entry name" value="Ribulose-phoshate binding barrel"/>
    <property type="match status" value="1"/>
</dbReference>
<dbReference type="InterPro" id="IPR002028">
    <property type="entry name" value="Trp_synthase_suA"/>
</dbReference>
<dbReference type="UniPathway" id="UPA00035">
    <property type="reaction ID" value="UER00044"/>
</dbReference>
<dbReference type="PROSITE" id="PS00167">
    <property type="entry name" value="TRP_SYNTHASE_ALPHA"/>
    <property type="match status" value="1"/>
</dbReference>
<comment type="similarity">
    <text evidence="8 9">Belongs to the TrpA family.</text>
</comment>
<comment type="function">
    <text evidence="8">The alpha subunit is responsible for the aldol cleavage of indoleglycerol phosphate to indole and glyceraldehyde 3-phosphate.</text>
</comment>
<evidence type="ECO:0000256" key="8">
    <source>
        <dbReference type="HAMAP-Rule" id="MF_00131"/>
    </source>
</evidence>
<evidence type="ECO:0000256" key="4">
    <source>
        <dbReference type="ARBA" id="ARBA00022822"/>
    </source>
</evidence>
<protein>
    <recommendedName>
        <fullName evidence="8">Tryptophan synthase alpha chain</fullName>
        <ecNumber evidence="8">4.2.1.20</ecNumber>
    </recommendedName>
</protein>
<keyword evidence="3 8" id="KW-0028">Amino-acid biosynthesis</keyword>
<dbReference type="CDD" id="cd04724">
    <property type="entry name" value="Tryptophan_synthase_alpha"/>
    <property type="match status" value="1"/>
</dbReference>
<feature type="active site" description="Proton acceptor" evidence="8">
    <location>
        <position position="45"/>
    </location>
</feature>
<dbReference type="InterPro" id="IPR013785">
    <property type="entry name" value="Aldolase_TIM"/>
</dbReference>
<organism evidence="10 11">
    <name type="scientific">Haloflavibacter putidus</name>
    <dbReference type="NCBI Taxonomy" id="2576776"/>
    <lineage>
        <taxon>Bacteria</taxon>
        <taxon>Pseudomonadati</taxon>
        <taxon>Bacteroidota</taxon>
        <taxon>Flavobacteriia</taxon>
        <taxon>Flavobacteriales</taxon>
        <taxon>Flavobacteriaceae</taxon>
        <taxon>Haloflavibacter</taxon>
    </lineage>
</organism>
<dbReference type="PANTHER" id="PTHR43406:SF1">
    <property type="entry name" value="TRYPTOPHAN SYNTHASE ALPHA CHAIN, CHLOROPLASTIC"/>
    <property type="match status" value="1"/>
</dbReference>
<dbReference type="NCBIfam" id="TIGR00262">
    <property type="entry name" value="trpA"/>
    <property type="match status" value="1"/>
</dbReference>
<dbReference type="EC" id="4.2.1.20" evidence="8"/>
<keyword evidence="5 8" id="KW-0057">Aromatic amino acid biosynthesis</keyword>